<dbReference type="Proteomes" id="UP000093592">
    <property type="component" value="Unassembled WGS sequence"/>
</dbReference>
<evidence type="ECO:0000313" key="2">
    <source>
        <dbReference type="Proteomes" id="UP000093592"/>
    </source>
</evidence>
<reference evidence="2" key="1">
    <citation type="submission" date="2016-06" db="EMBL/GenBank/DDBJ databases">
        <authorList>
            <person name="Sutton G."/>
            <person name="Brinkac L."/>
            <person name="Sanka R."/>
            <person name="Adams M."/>
            <person name="Lau E."/>
            <person name="Sam S."/>
            <person name="Sreng N."/>
            <person name="Him V."/>
            <person name="Kerleguer A."/>
            <person name="Cheng S."/>
        </authorList>
    </citation>
    <scope>NUCLEOTIDE SEQUENCE [LARGE SCALE GENOMIC DNA]</scope>
    <source>
        <strain evidence="2">E861</strain>
    </source>
</reference>
<sequence length="65" mass="7068">MPGQQYPGRLAGLRAGQHGVAVTDDFEIRCLRAQRGLDLVGDVCFVSRLAGDVDQCRGQRDRIPG</sequence>
<proteinExistence type="predicted"/>
<gene>
    <name evidence="1" type="ORF">A5707_21075</name>
</gene>
<evidence type="ECO:0000313" key="1">
    <source>
        <dbReference type="EMBL" id="OBI46541.1"/>
    </source>
</evidence>
<name>A0A1A2ZBR0_9MYCO</name>
<accession>A0A1A2ZBR0</accession>
<organism evidence="1 2">
    <name type="scientific">Mycobacterium kyorinense</name>
    <dbReference type="NCBI Taxonomy" id="487514"/>
    <lineage>
        <taxon>Bacteria</taxon>
        <taxon>Bacillati</taxon>
        <taxon>Actinomycetota</taxon>
        <taxon>Actinomycetes</taxon>
        <taxon>Mycobacteriales</taxon>
        <taxon>Mycobacteriaceae</taxon>
        <taxon>Mycobacterium</taxon>
    </lineage>
</organism>
<dbReference type="AlphaFoldDB" id="A0A1A2ZBR0"/>
<protein>
    <submittedName>
        <fullName evidence="1">Uncharacterized protein</fullName>
    </submittedName>
</protein>
<dbReference type="EMBL" id="LZKJ01000104">
    <property type="protein sequence ID" value="OBI46541.1"/>
    <property type="molecule type" value="Genomic_DNA"/>
</dbReference>
<comment type="caution">
    <text evidence="1">The sequence shown here is derived from an EMBL/GenBank/DDBJ whole genome shotgun (WGS) entry which is preliminary data.</text>
</comment>